<accession>A0A290WXD5</accession>
<dbReference type="RefSeq" id="WP_096235296.1">
    <property type="nucleotide sequence ID" value="NZ_CP023422.1"/>
</dbReference>
<protein>
    <submittedName>
        <fullName evidence="2">Uncharacterized protein</fullName>
    </submittedName>
</protein>
<evidence type="ECO:0000313" key="3">
    <source>
        <dbReference type="Proteomes" id="UP000218437"/>
    </source>
</evidence>
<gene>
    <name evidence="2" type="ORF">CNX70_14740</name>
</gene>
<sequence length="80" mass="8664">MGAGFWISRYLLASSILFIILTVVEYSKGTTSNADILSALAWSLVASAIFIGSKYWRYKKAIACATCSDTTASKQKTKSS</sequence>
<evidence type="ECO:0000313" key="2">
    <source>
        <dbReference type="EMBL" id="ATD61276.1"/>
    </source>
</evidence>
<name>A0A290WXD5_9BURK</name>
<feature type="transmembrane region" description="Helical" evidence="1">
    <location>
        <begin position="6"/>
        <end position="24"/>
    </location>
</feature>
<keyword evidence="3" id="KW-1185">Reference proteome</keyword>
<dbReference type="AlphaFoldDB" id="A0A290WXD5"/>
<feature type="transmembrane region" description="Helical" evidence="1">
    <location>
        <begin position="36"/>
        <end position="56"/>
    </location>
</feature>
<dbReference type="Proteomes" id="UP000218437">
    <property type="component" value="Chromosome"/>
</dbReference>
<reference evidence="2 3" key="1">
    <citation type="submission" date="2017-09" db="EMBL/GenBank/DDBJ databases">
        <title>Complete genome sequence of Janthinobacterium svalbardensis PAMC 27463.</title>
        <authorList>
            <person name="Cho Y.-J."/>
            <person name="Cho A."/>
            <person name="Kim O.-S."/>
            <person name="Lee J.-I."/>
        </authorList>
    </citation>
    <scope>NUCLEOTIDE SEQUENCE [LARGE SCALE GENOMIC DNA]</scope>
    <source>
        <strain evidence="2 3">PAMC 27463</strain>
    </source>
</reference>
<proteinExistence type="predicted"/>
<keyword evidence="1" id="KW-0812">Transmembrane</keyword>
<dbReference type="KEGG" id="jsv:CNX70_14740"/>
<keyword evidence="1" id="KW-0472">Membrane</keyword>
<dbReference type="EMBL" id="CP023422">
    <property type="protein sequence ID" value="ATD61276.1"/>
    <property type="molecule type" value="Genomic_DNA"/>
</dbReference>
<organism evidence="2 3">
    <name type="scientific">Janthinobacterium svalbardensis</name>
    <dbReference type="NCBI Taxonomy" id="368607"/>
    <lineage>
        <taxon>Bacteria</taxon>
        <taxon>Pseudomonadati</taxon>
        <taxon>Pseudomonadota</taxon>
        <taxon>Betaproteobacteria</taxon>
        <taxon>Burkholderiales</taxon>
        <taxon>Oxalobacteraceae</taxon>
        <taxon>Janthinobacterium</taxon>
    </lineage>
</organism>
<keyword evidence="1" id="KW-1133">Transmembrane helix</keyword>
<evidence type="ECO:0000256" key="1">
    <source>
        <dbReference type="SAM" id="Phobius"/>
    </source>
</evidence>